<reference evidence="3 4" key="1">
    <citation type="journal article" date="2022" name="Allergy">
        <title>Genome assembly and annotation of Periplaneta americana reveal a comprehensive cockroach allergen profile.</title>
        <authorList>
            <person name="Wang L."/>
            <person name="Xiong Q."/>
            <person name="Saelim N."/>
            <person name="Wang L."/>
            <person name="Nong W."/>
            <person name="Wan A.T."/>
            <person name="Shi M."/>
            <person name="Liu X."/>
            <person name="Cao Q."/>
            <person name="Hui J.H.L."/>
            <person name="Sookrung N."/>
            <person name="Leung T.F."/>
            <person name="Tungtrongchitr A."/>
            <person name="Tsui S.K.W."/>
        </authorList>
    </citation>
    <scope>NUCLEOTIDE SEQUENCE [LARGE SCALE GENOMIC DNA]</scope>
    <source>
        <strain evidence="3">PWHHKU_190912</strain>
    </source>
</reference>
<proteinExistence type="predicted"/>
<feature type="compositionally biased region" description="Low complexity" evidence="2">
    <location>
        <begin position="172"/>
        <end position="181"/>
    </location>
</feature>
<evidence type="ECO:0008006" key="5">
    <source>
        <dbReference type="Google" id="ProtNLM"/>
    </source>
</evidence>
<comment type="caution">
    <text evidence="3">The sequence shown here is derived from an EMBL/GenBank/DDBJ whole genome shotgun (WGS) entry which is preliminary data.</text>
</comment>
<dbReference type="EMBL" id="JAJSOF020000042">
    <property type="protein sequence ID" value="KAJ4425735.1"/>
    <property type="molecule type" value="Genomic_DNA"/>
</dbReference>
<evidence type="ECO:0000313" key="4">
    <source>
        <dbReference type="Proteomes" id="UP001148838"/>
    </source>
</evidence>
<name>A0ABQ8RVR5_PERAM</name>
<protein>
    <recommendedName>
        <fullName evidence="5">DUF4817 domain-containing protein</fullName>
    </recommendedName>
</protein>
<feature type="compositionally biased region" description="Polar residues" evidence="2">
    <location>
        <begin position="160"/>
        <end position="171"/>
    </location>
</feature>
<evidence type="ECO:0000256" key="2">
    <source>
        <dbReference type="SAM" id="MobiDB-lite"/>
    </source>
</evidence>
<feature type="region of interest" description="Disordered" evidence="2">
    <location>
        <begin position="155"/>
        <end position="182"/>
    </location>
</feature>
<dbReference type="SUPFAM" id="SSF46689">
    <property type="entry name" value="Homeodomain-like"/>
    <property type="match status" value="1"/>
</dbReference>
<evidence type="ECO:0000256" key="1">
    <source>
        <dbReference type="ARBA" id="ARBA00004123"/>
    </source>
</evidence>
<organism evidence="3 4">
    <name type="scientific">Periplaneta americana</name>
    <name type="common">American cockroach</name>
    <name type="synonym">Blatta americana</name>
    <dbReference type="NCBI Taxonomy" id="6978"/>
    <lineage>
        <taxon>Eukaryota</taxon>
        <taxon>Metazoa</taxon>
        <taxon>Ecdysozoa</taxon>
        <taxon>Arthropoda</taxon>
        <taxon>Hexapoda</taxon>
        <taxon>Insecta</taxon>
        <taxon>Pterygota</taxon>
        <taxon>Neoptera</taxon>
        <taxon>Polyneoptera</taxon>
        <taxon>Dictyoptera</taxon>
        <taxon>Blattodea</taxon>
        <taxon>Blattoidea</taxon>
        <taxon>Blattidae</taxon>
        <taxon>Blattinae</taxon>
        <taxon>Periplaneta</taxon>
    </lineage>
</organism>
<comment type="subcellular location">
    <subcellularLocation>
        <location evidence="1">Nucleus</location>
    </subcellularLocation>
</comment>
<keyword evidence="4" id="KW-1185">Reference proteome</keyword>
<dbReference type="Pfam" id="PF13565">
    <property type="entry name" value="HTH_32"/>
    <property type="match status" value="1"/>
</dbReference>
<dbReference type="InterPro" id="IPR009057">
    <property type="entry name" value="Homeodomain-like_sf"/>
</dbReference>
<gene>
    <name evidence="3" type="ORF">ANN_27931</name>
</gene>
<dbReference type="PANTHER" id="PTHR47326:SF1">
    <property type="entry name" value="HTH PSQ-TYPE DOMAIN-CONTAINING PROTEIN"/>
    <property type="match status" value="1"/>
</dbReference>
<dbReference type="PANTHER" id="PTHR47326">
    <property type="entry name" value="TRANSPOSABLE ELEMENT TC3 TRANSPOSASE-LIKE PROTEIN"/>
    <property type="match status" value="1"/>
</dbReference>
<evidence type="ECO:0000313" key="3">
    <source>
        <dbReference type="EMBL" id="KAJ4425735.1"/>
    </source>
</evidence>
<dbReference type="Proteomes" id="UP001148838">
    <property type="component" value="Unassembled WGS sequence"/>
</dbReference>
<accession>A0ABQ8RVR5</accession>
<sequence length="230" mass="26511">MTSILTLTWVLRRYQTNNAAGSIAIYWMKFMDSAPFTFGSVNLNEAVQALKMKHSRHPIFVTTQDTIDKIHDVVMQTASISTASTSLHRNTHQRITMNWEELCDLDTIKQELKLEVATEENEVFTERKPGPSRQAVRDLVNKFQRTGNVADEERLGRPATTPQTVQAIQDATTRSPTTSTRRLSRELHVSQSTVWRTLRYTLKKRPYHIQILHKPEPEDFAARQAMSFHF</sequence>